<dbReference type="InterPro" id="IPR018708">
    <property type="entry name" value="DUF2225"/>
</dbReference>
<dbReference type="Proteomes" id="UP000323317">
    <property type="component" value="Unassembled WGS sequence"/>
</dbReference>
<dbReference type="AlphaFoldDB" id="A0A5D4K949"/>
<dbReference type="RefSeq" id="WP_148947965.1">
    <property type="nucleotide sequence ID" value="NZ_VTEH01000015.1"/>
</dbReference>
<evidence type="ECO:0000313" key="3">
    <source>
        <dbReference type="Proteomes" id="UP000323317"/>
    </source>
</evidence>
<dbReference type="InterPro" id="IPR019734">
    <property type="entry name" value="TPR_rpt"/>
</dbReference>
<dbReference type="InterPro" id="IPR011990">
    <property type="entry name" value="TPR-like_helical_dom_sf"/>
</dbReference>
<sequence length="230" mass="27138">MTEITPFYQKNIECLSCKNSFRTTKIRSRFIKLRCHETDFRPVYQDEKINPLLYNVNVCPACGFSFTDDFNRYIVPAIKTEIQEKLSAQWTEQNFGGNRSTLEAINTYKLAILSGTLKREKSVTMAGLYLRTAWLYRSIENEEQENRFMTLAMNTYTTAYTNEDFTGMGMSETKILYLIAELQLRLQKYREAASYFSKVLSKQKNSLEPRIVEMARDRWQEMREDYRKAT</sequence>
<name>A0A5D4K949_9BACI</name>
<feature type="repeat" description="TPR" evidence="1">
    <location>
        <begin position="173"/>
        <end position="206"/>
    </location>
</feature>
<protein>
    <submittedName>
        <fullName evidence="2">DUF2225 domain-containing protein</fullName>
    </submittedName>
</protein>
<accession>A0A5D4K949</accession>
<organism evidence="2 3">
    <name type="scientific">Rossellomorea vietnamensis</name>
    <dbReference type="NCBI Taxonomy" id="218284"/>
    <lineage>
        <taxon>Bacteria</taxon>
        <taxon>Bacillati</taxon>
        <taxon>Bacillota</taxon>
        <taxon>Bacilli</taxon>
        <taxon>Bacillales</taxon>
        <taxon>Bacillaceae</taxon>
        <taxon>Rossellomorea</taxon>
    </lineage>
</organism>
<evidence type="ECO:0000256" key="1">
    <source>
        <dbReference type="PROSITE-ProRule" id="PRU00339"/>
    </source>
</evidence>
<proteinExistence type="predicted"/>
<dbReference type="PROSITE" id="PS50005">
    <property type="entry name" value="TPR"/>
    <property type="match status" value="1"/>
</dbReference>
<reference evidence="2 3" key="1">
    <citation type="submission" date="2019-08" db="EMBL/GenBank/DDBJ databases">
        <title>Bacillus genomes from the desert of Cuatro Cienegas, Coahuila.</title>
        <authorList>
            <person name="Olmedo-Alvarez G."/>
        </authorList>
    </citation>
    <scope>NUCLEOTIDE SEQUENCE [LARGE SCALE GENOMIC DNA]</scope>
    <source>
        <strain evidence="2 3">CH40_1T</strain>
    </source>
</reference>
<dbReference type="SUPFAM" id="SSF48452">
    <property type="entry name" value="TPR-like"/>
    <property type="match status" value="1"/>
</dbReference>
<gene>
    <name evidence="2" type="ORF">FZC79_16925</name>
</gene>
<comment type="caution">
    <text evidence="2">The sequence shown here is derived from an EMBL/GenBank/DDBJ whole genome shotgun (WGS) entry which is preliminary data.</text>
</comment>
<keyword evidence="1" id="KW-0802">TPR repeat</keyword>
<dbReference type="Pfam" id="PF09986">
    <property type="entry name" value="DUF2225"/>
    <property type="match status" value="1"/>
</dbReference>
<dbReference type="EMBL" id="VTEH01000015">
    <property type="protein sequence ID" value="TYR73808.1"/>
    <property type="molecule type" value="Genomic_DNA"/>
</dbReference>
<evidence type="ECO:0000313" key="2">
    <source>
        <dbReference type="EMBL" id="TYR73808.1"/>
    </source>
</evidence>